<dbReference type="AlphaFoldDB" id="A0A5B7ZXI3"/>
<dbReference type="RefSeq" id="WP_139514768.1">
    <property type="nucleotide sequence ID" value="NZ_CP040896.1"/>
</dbReference>
<accession>A0A5B7ZXI3</accession>
<evidence type="ECO:0000313" key="3">
    <source>
        <dbReference type="Proteomes" id="UP000305398"/>
    </source>
</evidence>
<protein>
    <submittedName>
        <fullName evidence="2">T9SS type A sorting domain-containing protein</fullName>
    </submittedName>
</protein>
<feature type="chain" id="PRO_5023074120" evidence="1">
    <location>
        <begin position="21"/>
        <end position="159"/>
    </location>
</feature>
<proteinExistence type="predicted"/>
<dbReference type="OrthoDB" id="885753at2"/>
<evidence type="ECO:0000313" key="2">
    <source>
        <dbReference type="EMBL" id="QDA59587.1"/>
    </source>
</evidence>
<feature type="signal peptide" evidence="1">
    <location>
        <begin position="1"/>
        <end position="20"/>
    </location>
</feature>
<name>A0A5B7ZXI3_9BACT</name>
<keyword evidence="1" id="KW-0732">Signal</keyword>
<evidence type="ECO:0000256" key="1">
    <source>
        <dbReference type="SAM" id="SignalP"/>
    </source>
</evidence>
<dbReference type="KEGG" id="hyj:FHG12_05455"/>
<dbReference type="Proteomes" id="UP000305398">
    <property type="component" value="Chromosome"/>
</dbReference>
<keyword evidence="3" id="KW-1185">Reference proteome</keyword>
<dbReference type="EMBL" id="CP040896">
    <property type="protein sequence ID" value="QDA59587.1"/>
    <property type="molecule type" value="Genomic_DNA"/>
</dbReference>
<organism evidence="2 3">
    <name type="scientific">Hymenobacter jejuensis</name>
    <dbReference type="NCBI Taxonomy" id="2502781"/>
    <lineage>
        <taxon>Bacteria</taxon>
        <taxon>Pseudomonadati</taxon>
        <taxon>Bacteroidota</taxon>
        <taxon>Cytophagia</taxon>
        <taxon>Cytophagales</taxon>
        <taxon>Hymenobacteraceae</taxon>
        <taxon>Hymenobacter</taxon>
    </lineage>
</organism>
<sequence length="159" mass="17281">MTRSFLLAAAALLAFTTAQAQTTGTKIKTKTKSDAAGAVVKSKTEGEPVVLDGPIKRVETLSGIDVYPDPNKGTIFLSFTQQFTKPGTLVMTNYKKQEVYSTPLDPLNNTGAPVDLGRIPAGTYLVEAKTGNYVYWKKVNIKYPSSAVVSSKKKKKLRY</sequence>
<gene>
    <name evidence="2" type="ORF">FHG12_05455</name>
</gene>
<reference evidence="2 3" key="1">
    <citation type="submission" date="2019-06" db="EMBL/GenBank/DDBJ databases">
        <authorList>
            <person name="Srinivasan S."/>
        </authorList>
    </citation>
    <scope>NUCLEOTIDE SEQUENCE [LARGE SCALE GENOMIC DNA]</scope>
    <source>
        <strain evidence="2 3">17J68-5</strain>
    </source>
</reference>